<name>A0A381RKT5_9ZZZZ</name>
<dbReference type="SUPFAM" id="SSF52418">
    <property type="entry name" value="Nucleoside phosphorylase/phosphoribosyltransferase catalytic domain"/>
    <property type="match status" value="1"/>
</dbReference>
<keyword evidence="1" id="KW-0328">Glycosyltransferase</keyword>
<feature type="domain" description="Glycosyl transferase family 3 N-terminal" evidence="3">
    <location>
        <begin position="12"/>
        <end position="76"/>
    </location>
</feature>
<keyword evidence="2" id="KW-0808">Transferase</keyword>
<dbReference type="GO" id="GO:0000162">
    <property type="term" value="P:L-tryptophan biosynthetic process"/>
    <property type="evidence" value="ECO:0007669"/>
    <property type="project" value="InterPro"/>
</dbReference>
<organism evidence="4">
    <name type="scientific">marine metagenome</name>
    <dbReference type="NCBI Taxonomy" id="408172"/>
    <lineage>
        <taxon>unclassified sequences</taxon>
        <taxon>metagenomes</taxon>
        <taxon>ecological metagenomes</taxon>
    </lineage>
</organism>
<dbReference type="EMBL" id="UINC01001984">
    <property type="protein sequence ID" value="SUZ91558.1"/>
    <property type="molecule type" value="Genomic_DNA"/>
</dbReference>
<feature type="non-terminal residue" evidence="4">
    <location>
        <position position="358"/>
    </location>
</feature>
<dbReference type="PANTHER" id="PTHR43285">
    <property type="entry name" value="ANTHRANILATE PHOSPHORIBOSYLTRANSFERASE"/>
    <property type="match status" value="1"/>
</dbReference>
<protein>
    <recommendedName>
        <fullName evidence="3">Glycosyl transferase family 3 N-terminal domain-containing protein</fullName>
    </recommendedName>
</protein>
<proteinExistence type="predicted"/>
<dbReference type="SUPFAM" id="SSF47648">
    <property type="entry name" value="Nucleoside phosphorylase/phosphoribosyltransferase N-terminal domain"/>
    <property type="match status" value="1"/>
</dbReference>
<dbReference type="Pfam" id="PF02885">
    <property type="entry name" value="Glycos_trans_3N"/>
    <property type="match status" value="1"/>
</dbReference>
<evidence type="ECO:0000256" key="1">
    <source>
        <dbReference type="ARBA" id="ARBA00022676"/>
    </source>
</evidence>
<dbReference type="InterPro" id="IPR036320">
    <property type="entry name" value="Glycosyl_Trfase_fam3_N_dom_sf"/>
</dbReference>
<sequence>MNKVSAENRMKAYLQKIAAGPKLSKNLTESEAEDALSLILDGKISQVRIAVFLIAARMKIETVSENIGYWRALQKRMTIKKIGLDKILQIADPFDGFQRIPYFGFYAIPVIAELGLPVYGHSALPLPPKFGTTFEDLLVNHYQIKESDNSERRVKQIQESKFGYINTADFLPDLENLRSIRTEIVKRPMLATLEKILMPLQAKGKNFLATTYFHRGYEVSLTEIGKRSQFDRVIVGNGMEGTTLFGVHKEAKVFIQDGDAETQVVSLIYSEMYEEKTSKQIAESHEALKEIESNRETITELGESALKSGKGPAAFQIASQAACLTHLTEIFQSPQEGFDAAMEILESGNCYENLMRWI</sequence>
<gene>
    <name evidence="4" type="ORF">METZ01_LOCUS44412</name>
</gene>
<evidence type="ECO:0000259" key="3">
    <source>
        <dbReference type="Pfam" id="PF02885"/>
    </source>
</evidence>
<evidence type="ECO:0000256" key="2">
    <source>
        <dbReference type="ARBA" id="ARBA00022679"/>
    </source>
</evidence>
<accession>A0A381RKT5</accession>
<dbReference type="InterPro" id="IPR005940">
    <property type="entry name" value="Anthranilate_Pribosyl_Tfrase"/>
</dbReference>
<dbReference type="Gene3D" id="1.20.970.10">
    <property type="entry name" value="Transferase, Pyrimidine Nucleoside Phosphorylase, Chain C"/>
    <property type="match status" value="1"/>
</dbReference>
<dbReference type="InterPro" id="IPR017459">
    <property type="entry name" value="Glycosyl_Trfase_fam3_N_dom"/>
</dbReference>
<dbReference type="GO" id="GO:0004048">
    <property type="term" value="F:anthranilate phosphoribosyltransferase activity"/>
    <property type="evidence" value="ECO:0007669"/>
    <property type="project" value="InterPro"/>
</dbReference>
<dbReference type="Gene3D" id="3.40.1030.10">
    <property type="entry name" value="Nucleoside phosphorylase/phosphoribosyltransferase catalytic domain"/>
    <property type="match status" value="1"/>
</dbReference>
<evidence type="ECO:0000313" key="4">
    <source>
        <dbReference type="EMBL" id="SUZ91558.1"/>
    </source>
</evidence>
<dbReference type="InterPro" id="IPR035902">
    <property type="entry name" value="Nuc_phospho_transferase"/>
</dbReference>
<reference evidence="4" key="1">
    <citation type="submission" date="2018-05" db="EMBL/GenBank/DDBJ databases">
        <authorList>
            <person name="Lanie J.A."/>
            <person name="Ng W.-L."/>
            <person name="Kazmierczak K.M."/>
            <person name="Andrzejewski T.M."/>
            <person name="Davidsen T.M."/>
            <person name="Wayne K.J."/>
            <person name="Tettelin H."/>
            <person name="Glass J.I."/>
            <person name="Rusch D."/>
            <person name="Podicherti R."/>
            <person name="Tsui H.-C.T."/>
            <person name="Winkler M.E."/>
        </authorList>
    </citation>
    <scope>NUCLEOTIDE SEQUENCE</scope>
</reference>
<feature type="non-terminal residue" evidence="4">
    <location>
        <position position="1"/>
    </location>
</feature>
<dbReference type="AlphaFoldDB" id="A0A381RKT5"/>
<dbReference type="GO" id="GO:0005829">
    <property type="term" value="C:cytosol"/>
    <property type="evidence" value="ECO:0007669"/>
    <property type="project" value="TreeGrafter"/>
</dbReference>
<dbReference type="PANTHER" id="PTHR43285:SF2">
    <property type="entry name" value="ANTHRANILATE PHOSPHORIBOSYLTRANSFERASE"/>
    <property type="match status" value="1"/>
</dbReference>